<name>A0ACC7P644_9BACL</name>
<sequence length="1128" mass="123755">MRIREIRVEGFGGLQNRTVELHGPMTVLYGPNEAGKSTLLHLIRAVLFGFPSRQSGLERFEPAKGGVHGGSLVLELEPGSQVRVFRRSADAAAAGGRGRIPSAGLVTVTLPDGREGGEELLRELLGGVTAEQFRNLFAFTLTELQALHTLTSEELGGFLHSAGLGVRASLVRETEKRLVQELESRFRPKGRNQGISQLLGEWDTLDSAWRKSLAQAGRYNQLTAEIGTLADRIAEAGEKLAGGKARLELLEAAGAQRERWLRLSHVTESLRGIPAGGEGPFPEDGLSRQDVLLGELEKREETLAGLRIRQTALEDVVAAYSEADAGLVRLRERVQALTEELSLYKAGFGQEEELLLELGRLERLLQGKLQEAGLPCGGLPGEADWREFPEIATAVPPESCLPPVTLQNREEAAHFKELWGERELARVRLDNAVDAAEAELAQAAALVQERRELLAGAERTLAAAYPPEADRLAAELPAVIRELRREYGQLAEAGREYRHLRERELEHRLSVEQLQAQAEANGRMVSRPEGTDGRMVLLWALLLGAGGGAGLFFGLAGNWLLAAAGLVVMGAGGGGLLLGGRGTSSSGRGSRSSRRYRPGDESAAGLAVDTPLAARRQELEQELERLRGKLGARLQTLKSSLEGSSGGQLVLDSGNEALPEQLEEWLNRLNQALRDYYQLEEKWKAAHEAETRLRRQVDQLGREQRKTEQEQRELLAEWRQWLAQWNAAIGEISPEAAMEFVALLDQAAELRLRQEESRGRLDRIRRNRAAFEASAGAVLGTAFGTPEELQLALQGFRKAVEQAAERQSRCREAEAELEGLAPRLRLEEEALIRCRDRLAELWRQAGADGEEDFWRLGAREAARRELEAEANNLRELLAAAVGGSRLDRLGEVLEGGSPAELGAETEQLRRELLELEAAVDGWKEEKGRLHADYARLADGTDHGALRDKQEELLARFGDEASQWAVFAMAAGLLARTKSRYEREKQPEVMRRASEHFARLTGGRYVRIAAPMGEERLLAIRPGGEAVDSARLSRGTAEQMYLALRFALAAEFARNNPLPLVMDDIFVNFDGERLLLALRELAALSEQHQVLLFTCHRHVLDALAEAAPSAQRILLPVAAPAGGASSAGA</sequence>
<dbReference type="EMBL" id="JBJURJ010000031">
    <property type="protein sequence ID" value="MFM9332448.1"/>
    <property type="molecule type" value="Genomic_DNA"/>
</dbReference>
<reference evidence="1" key="1">
    <citation type="submission" date="2024-12" db="EMBL/GenBank/DDBJ databases">
        <authorList>
            <person name="Wu N."/>
        </authorList>
    </citation>
    <scope>NUCLEOTIDE SEQUENCE</scope>
    <source>
        <strain evidence="1">P15</strain>
    </source>
</reference>
<proteinExistence type="predicted"/>
<evidence type="ECO:0000313" key="1">
    <source>
        <dbReference type="EMBL" id="MFM9332448.1"/>
    </source>
</evidence>
<organism evidence="1 2">
    <name type="scientific">Paenibacillus mesotrionivorans</name>
    <dbReference type="NCBI Taxonomy" id="3160968"/>
    <lineage>
        <taxon>Bacteria</taxon>
        <taxon>Bacillati</taxon>
        <taxon>Bacillota</taxon>
        <taxon>Bacilli</taxon>
        <taxon>Bacillales</taxon>
        <taxon>Paenibacillaceae</taxon>
        <taxon>Paenibacillus</taxon>
    </lineage>
</organism>
<dbReference type="Proteomes" id="UP001631969">
    <property type="component" value="Unassembled WGS sequence"/>
</dbReference>
<evidence type="ECO:0000313" key="2">
    <source>
        <dbReference type="Proteomes" id="UP001631969"/>
    </source>
</evidence>
<gene>
    <name evidence="1" type="ORF">ACI1P1_29550</name>
</gene>
<comment type="caution">
    <text evidence="1">The sequence shown here is derived from an EMBL/GenBank/DDBJ whole genome shotgun (WGS) entry which is preliminary data.</text>
</comment>
<accession>A0ACC7P644</accession>
<keyword evidence="2" id="KW-1185">Reference proteome</keyword>
<protein>
    <submittedName>
        <fullName evidence="1">AAA family ATPase</fullName>
    </submittedName>
</protein>